<dbReference type="GO" id="GO:0010629">
    <property type="term" value="P:negative regulation of gene expression"/>
    <property type="evidence" value="ECO:0007669"/>
    <property type="project" value="UniProtKB-ARBA"/>
</dbReference>
<dbReference type="AlphaFoldDB" id="A0A1E4TJF6"/>
<dbReference type="CDD" id="cd06145">
    <property type="entry name" value="REX1_like"/>
    <property type="match status" value="1"/>
</dbReference>
<dbReference type="InterPro" id="IPR047021">
    <property type="entry name" value="REXO1/3/4-like"/>
</dbReference>
<dbReference type="InterPro" id="IPR013520">
    <property type="entry name" value="Ribonucl_H"/>
</dbReference>
<evidence type="ECO:0000256" key="6">
    <source>
        <dbReference type="ARBA" id="ARBA00023242"/>
    </source>
</evidence>
<dbReference type="OrthoDB" id="3996471at2759"/>
<evidence type="ECO:0000259" key="10">
    <source>
        <dbReference type="SMART" id="SM00479"/>
    </source>
</evidence>
<keyword evidence="3" id="KW-0540">Nuclease</keyword>
<accession>A0A1E4TJF6</accession>
<keyword evidence="5" id="KW-0269">Exonuclease</keyword>
<name>A0A1E4TJF6_9ASCO</name>
<dbReference type="GO" id="GO:0003676">
    <property type="term" value="F:nucleic acid binding"/>
    <property type="evidence" value="ECO:0007669"/>
    <property type="project" value="InterPro"/>
</dbReference>
<keyword evidence="4" id="KW-0378">Hydrolase</keyword>
<dbReference type="Pfam" id="PF00929">
    <property type="entry name" value="RNase_T"/>
    <property type="match status" value="1"/>
</dbReference>
<dbReference type="InterPro" id="IPR034922">
    <property type="entry name" value="REX1-like_exo"/>
</dbReference>
<evidence type="ECO:0000256" key="4">
    <source>
        <dbReference type="ARBA" id="ARBA00022801"/>
    </source>
</evidence>
<gene>
    <name evidence="11" type="ORF">CANCADRAFT_77898</name>
</gene>
<evidence type="ECO:0000256" key="9">
    <source>
        <dbReference type="SAM" id="MobiDB-lite"/>
    </source>
</evidence>
<dbReference type="PANTHER" id="PTHR12801">
    <property type="entry name" value="RNA EXONUCLEASE REXO1 / RECO3 FAMILY MEMBER-RELATED"/>
    <property type="match status" value="1"/>
</dbReference>
<evidence type="ECO:0000256" key="3">
    <source>
        <dbReference type="ARBA" id="ARBA00022722"/>
    </source>
</evidence>
<feature type="region of interest" description="Disordered" evidence="9">
    <location>
        <begin position="74"/>
        <end position="93"/>
    </location>
</feature>
<comment type="function">
    <text evidence="7">3' to 5' exoribonuclease required for proper 3' end maturation of MRP RNA and of the U5L snRNA.</text>
</comment>
<dbReference type="InterPro" id="IPR036397">
    <property type="entry name" value="RNaseH_sf"/>
</dbReference>
<feature type="domain" description="Exonuclease" evidence="10">
    <location>
        <begin position="212"/>
        <end position="369"/>
    </location>
</feature>
<dbReference type="GO" id="GO:0005634">
    <property type="term" value="C:nucleus"/>
    <property type="evidence" value="ECO:0007669"/>
    <property type="project" value="UniProtKB-SubCell"/>
</dbReference>
<dbReference type="Gene3D" id="3.30.420.10">
    <property type="entry name" value="Ribonuclease H-like superfamily/Ribonuclease H"/>
    <property type="match status" value="1"/>
</dbReference>
<comment type="subcellular location">
    <subcellularLocation>
        <location evidence="1">Nucleus</location>
    </subcellularLocation>
</comment>
<sequence length="375" mass="42381">MSDPLALKEVYPHPPVVHNIRRSCLESLAQAYRSKNHKKPNSAASHAEFIIATKARNANEYKIAASKQIAAIKKGEPVKAPPRPVQHRAPQDENQHITALKSLIHSLDELKKADYTIDMPGENSEDDDFQSCQRCGEYFSISKPHNECKYHRGKRTKVAERIVYSCCGRNAYSGDTYPCTTFHTHVYERTTPSSLHKVLPFVETEPSSNKLAVLALDCEMAYTSLGKEVTQLSVVNYFTEKLILNVYVKPQGEVWDYVTLYSGVREEDMVNAISLDKARRKLFQLLSPETIIIGHGLENDLNAMRLIHLSVVDTALLYPHRRGPPYKESLKTLSKKYLNKDIQTGEHDPAEDARASLQLVKRSVKLRLSGIRTIV</sequence>
<proteinExistence type="inferred from homology"/>
<dbReference type="FunFam" id="3.30.420.10:FF:000031">
    <property type="entry name" value="RNA exonuclease 1"/>
    <property type="match status" value="1"/>
</dbReference>
<dbReference type="Proteomes" id="UP000095023">
    <property type="component" value="Unassembled WGS sequence"/>
</dbReference>
<dbReference type="SUPFAM" id="SSF53098">
    <property type="entry name" value="Ribonuclease H-like"/>
    <property type="match status" value="1"/>
</dbReference>
<dbReference type="SMART" id="SM00479">
    <property type="entry name" value="EXOIII"/>
    <property type="match status" value="1"/>
</dbReference>
<reference evidence="12" key="1">
    <citation type="submission" date="2016-02" db="EMBL/GenBank/DDBJ databases">
        <title>Comparative genomics of biotechnologically important yeasts.</title>
        <authorList>
            <consortium name="DOE Joint Genome Institute"/>
            <person name="Riley R."/>
            <person name="Haridas S."/>
            <person name="Wolfe K.H."/>
            <person name="Lopes M.R."/>
            <person name="Hittinger C.T."/>
            <person name="Goker M."/>
            <person name="Salamov A."/>
            <person name="Wisecaver J."/>
            <person name="Long T.M."/>
            <person name="Aerts A.L."/>
            <person name="Barry K."/>
            <person name="Choi C."/>
            <person name="Clum A."/>
            <person name="Coughlan A.Y."/>
            <person name="Deshpande S."/>
            <person name="Douglass A.P."/>
            <person name="Hanson S.J."/>
            <person name="Klenk H.-P."/>
            <person name="Labutti K."/>
            <person name="Lapidus A."/>
            <person name="Lindquist E."/>
            <person name="Lipzen A."/>
            <person name="Meier-Kolthoff J.P."/>
            <person name="Ohm R.A."/>
            <person name="Otillar R.P."/>
            <person name="Pangilinan J."/>
            <person name="Peng Y."/>
            <person name="Rokas A."/>
            <person name="Rosa C.A."/>
            <person name="Scheuner C."/>
            <person name="Sibirny A.A."/>
            <person name="Slot J.C."/>
            <person name="Stielow J.B."/>
            <person name="Sun H."/>
            <person name="Kurtzman C.P."/>
            <person name="Blackwell M."/>
            <person name="Jeffries T.W."/>
            <person name="Grigoriev I.V."/>
        </authorList>
    </citation>
    <scope>NUCLEOTIDE SEQUENCE [LARGE SCALE GENOMIC DNA]</scope>
    <source>
        <strain evidence="12">NRRL Y-17796</strain>
    </source>
</reference>
<evidence type="ECO:0000313" key="12">
    <source>
        <dbReference type="Proteomes" id="UP000095023"/>
    </source>
</evidence>
<evidence type="ECO:0000313" key="11">
    <source>
        <dbReference type="EMBL" id="ODV91847.1"/>
    </source>
</evidence>
<evidence type="ECO:0000256" key="8">
    <source>
        <dbReference type="ARBA" id="ARBA00039985"/>
    </source>
</evidence>
<organism evidence="11 12">
    <name type="scientific">Tortispora caseinolytica NRRL Y-17796</name>
    <dbReference type="NCBI Taxonomy" id="767744"/>
    <lineage>
        <taxon>Eukaryota</taxon>
        <taxon>Fungi</taxon>
        <taxon>Dikarya</taxon>
        <taxon>Ascomycota</taxon>
        <taxon>Saccharomycotina</taxon>
        <taxon>Trigonopsidomycetes</taxon>
        <taxon>Trigonopsidales</taxon>
        <taxon>Trigonopsidaceae</taxon>
        <taxon>Tortispora</taxon>
    </lineage>
</organism>
<protein>
    <recommendedName>
        <fullName evidence="8">RNA exonuclease 3</fullName>
    </recommendedName>
</protein>
<keyword evidence="12" id="KW-1185">Reference proteome</keyword>
<dbReference type="EMBL" id="KV453841">
    <property type="protein sequence ID" value="ODV91847.1"/>
    <property type="molecule type" value="Genomic_DNA"/>
</dbReference>
<keyword evidence="6" id="KW-0539">Nucleus</keyword>
<evidence type="ECO:0000256" key="2">
    <source>
        <dbReference type="ARBA" id="ARBA00006357"/>
    </source>
</evidence>
<dbReference type="PANTHER" id="PTHR12801:SF115">
    <property type="entry name" value="FI18136P1-RELATED"/>
    <property type="match status" value="1"/>
</dbReference>
<evidence type="ECO:0000256" key="7">
    <source>
        <dbReference type="ARBA" id="ARBA00037201"/>
    </source>
</evidence>
<comment type="similarity">
    <text evidence="2">Belongs to the REXO1/REXO3 family.</text>
</comment>
<evidence type="ECO:0000256" key="5">
    <source>
        <dbReference type="ARBA" id="ARBA00022839"/>
    </source>
</evidence>
<evidence type="ECO:0000256" key="1">
    <source>
        <dbReference type="ARBA" id="ARBA00004123"/>
    </source>
</evidence>
<dbReference type="GO" id="GO:0004527">
    <property type="term" value="F:exonuclease activity"/>
    <property type="evidence" value="ECO:0007669"/>
    <property type="project" value="UniProtKB-KW"/>
</dbReference>
<dbReference type="InterPro" id="IPR012337">
    <property type="entry name" value="RNaseH-like_sf"/>
</dbReference>